<feature type="region of interest" description="Disordered" evidence="1">
    <location>
        <begin position="35"/>
        <end position="58"/>
    </location>
</feature>
<dbReference type="AlphaFoldDB" id="A0A0D2ZZ89"/>
<dbReference type="EnsemblPlants" id="Bo11875s010.1">
    <property type="protein sequence ID" value="Bo11875s010.1"/>
    <property type="gene ID" value="Bo11875s010"/>
</dbReference>
<evidence type="ECO:0000256" key="1">
    <source>
        <dbReference type="SAM" id="MobiDB-lite"/>
    </source>
</evidence>
<evidence type="ECO:0000313" key="3">
    <source>
        <dbReference type="Proteomes" id="UP000032141"/>
    </source>
</evidence>
<proteinExistence type="predicted"/>
<organism evidence="2 3">
    <name type="scientific">Brassica oleracea var. oleracea</name>
    <dbReference type="NCBI Taxonomy" id="109376"/>
    <lineage>
        <taxon>Eukaryota</taxon>
        <taxon>Viridiplantae</taxon>
        <taxon>Streptophyta</taxon>
        <taxon>Embryophyta</taxon>
        <taxon>Tracheophyta</taxon>
        <taxon>Spermatophyta</taxon>
        <taxon>Magnoliopsida</taxon>
        <taxon>eudicotyledons</taxon>
        <taxon>Gunneridae</taxon>
        <taxon>Pentapetalae</taxon>
        <taxon>rosids</taxon>
        <taxon>malvids</taxon>
        <taxon>Brassicales</taxon>
        <taxon>Brassicaceae</taxon>
        <taxon>Brassiceae</taxon>
        <taxon>Brassica</taxon>
    </lineage>
</organism>
<reference evidence="2" key="2">
    <citation type="submission" date="2015-06" db="UniProtKB">
        <authorList>
            <consortium name="EnsemblPlants"/>
        </authorList>
    </citation>
    <scope>IDENTIFICATION</scope>
</reference>
<protein>
    <submittedName>
        <fullName evidence="2">Uncharacterized protein</fullName>
    </submittedName>
</protein>
<name>A0A0D2ZZ89_BRAOL</name>
<reference evidence="2" key="1">
    <citation type="journal article" date="2014" name="Genome Biol.">
        <title>Transcriptome and methylome profiling reveals relics of genome dominance in the mesopolyploid Brassica oleracea.</title>
        <authorList>
            <person name="Parkin I.A."/>
            <person name="Koh C."/>
            <person name="Tang H."/>
            <person name="Robinson S.J."/>
            <person name="Kagale S."/>
            <person name="Clarke W.E."/>
            <person name="Town C.D."/>
            <person name="Nixon J."/>
            <person name="Krishnakumar V."/>
            <person name="Bidwell S.L."/>
            <person name="Denoeud F."/>
            <person name="Belcram H."/>
            <person name="Links M.G."/>
            <person name="Just J."/>
            <person name="Clarke C."/>
            <person name="Bender T."/>
            <person name="Huebert T."/>
            <person name="Mason A.S."/>
            <person name="Pires J.C."/>
            <person name="Barker G."/>
            <person name="Moore J."/>
            <person name="Walley P.G."/>
            <person name="Manoli S."/>
            <person name="Batley J."/>
            <person name="Edwards D."/>
            <person name="Nelson M.N."/>
            <person name="Wang X."/>
            <person name="Paterson A.H."/>
            <person name="King G."/>
            <person name="Bancroft I."/>
            <person name="Chalhoub B."/>
            <person name="Sharpe A.G."/>
        </authorList>
    </citation>
    <scope>NUCLEOTIDE SEQUENCE [LARGE SCALE GENOMIC DNA]</scope>
    <source>
        <strain evidence="2">cv. TO1000</strain>
    </source>
</reference>
<dbReference type="Proteomes" id="UP000032141">
    <property type="component" value="Unassembled WGS sequence"/>
</dbReference>
<evidence type="ECO:0000313" key="2">
    <source>
        <dbReference type="EnsemblPlants" id="Bo11875s010.1"/>
    </source>
</evidence>
<keyword evidence="3" id="KW-1185">Reference proteome</keyword>
<dbReference type="HOGENOM" id="CLU_2985103_0_0_1"/>
<dbReference type="Gramene" id="Bo11875s010.1">
    <property type="protein sequence ID" value="Bo11875s010.1"/>
    <property type="gene ID" value="Bo11875s010"/>
</dbReference>
<sequence>MDCCVQRFRLTAPRQDSEQKLFCLIRSSIIPESALKPPDLSPRHISFKSSKPPLKPEQ</sequence>
<accession>A0A0D2ZZ89</accession>